<dbReference type="InterPro" id="IPR029068">
    <property type="entry name" value="Glyas_Bleomycin-R_OHBP_Dase"/>
</dbReference>
<accession>A0ABU0CTD4</accession>
<comment type="caution">
    <text evidence="2">The sequence shown here is derived from an EMBL/GenBank/DDBJ whole genome shotgun (WGS) entry which is preliminary data.</text>
</comment>
<feature type="domain" description="PhnB-like" evidence="1">
    <location>
        <begin position="15"/>
        <end position="139"/>
    </location>
</feature>
<proteinExistence type="predicted"/>
<evidence type="ECO:0000313" key="3">
    <source>
        <dbReference type="Proteomes" id="UP001232445"/>
    </source>
</evidence>
<evidence type="ECO:0000313" key="2">
    <source>
        <dbReference type="EMBL" id="MDQ0339686.1"/>
    </source>
</evidence>
<dbReference type="SUPFAM" id="SSF54593">
    <property type="entry name" value="Glyoxalase/Bleomycin resistance protein/Dihydroxybiphenyl dioxygenase"/>
    <property type="match status" value="1"/>
</dbReference>
<evidence type="ECO:0000259" key="1">
    <source>
        <dbReference type="Pfam" id="PF06983"/>
    </source>
</evidence>
<dbReference type="Gene3D" id="3.30.720.110">
    <property type="match status" value="1"/>
</dbReference>
<keyword evidence="3" id="KW-1185">Reference proteome</keyword>
<dbReference type="Gene3D" id="3.30.720.100">
    <property type="match status" value="1"/>
</dbReference>
<dbReference type="Proteomes" id="UP001232445">
    <property type="component" value="Unassembled WGS sequence"/>
</dbReference>
<dbReference type="InterPro" id="IPR009725">
    <property type="entry name" value="3_dmu_93_MTrfase"/>
</dbReference>
<dbReference type="Pfam" id="PF06983">
    <property type="entry name" value="3-dmu-9_3-mt"/>
    <property type="match status" value="1"/>
</dbReference>
<dbReference type="CDD" id="cd06588">
    <property type="entry name" value="PhnB_like"/>
    <property type="match status" value="1"/>
</dbReference>
<dbReference type="PANTHER" id="PTHR33990:SF4">
    <property type="entry name" value="PHNB-LIKE DOMAIN-CONTAINING PROTEIN"/>
    <property type="match status" value="1"/>
</dbReference>
<dbReference type="PANTHER" id="PTHR33990">
    <property type="entry name" value="PROTEIN YJDN-RELATED"/>
    <property type="match status" value="1"/>
</dbReference>
<dbReference type="PIRSF" id="PIRSF021700">
    <property type="entry name" value="3_dmu_93_MTrfase"/>
    <property type="match status" value="1"/>
</dbReference>
<sequence length="144" mass="16460">MKIKERCEMKPTPHKITTFLMFDGQAEEAMNFYVSLFEDSEIIDITRYGPNEAGKEGSVLQATFSLNGQVFMCIDSSVKHDFTFTPSISLYVTCQTEEEIDRLFEHLSENGTVLMPLSTYPFSAKYGWVQDKFGVSWQLNLVKS</sequence>
<dbReference type="PIRSF" id="PIRSF500687">
    <property type="entry name" value="MTase_demethylubiq_bact"/>
    <property type="match status" value="1"/>
</dbReference>
<reference evidence="2 3" key="1">
    <citation type="submission" date="2023-07" db="EMBL/GenBank/DDBJ databases">
        <title>Genomic Encyclopedia of Type Strains, Phase IV (KMG-IV): sequencing the most valuable type-strain genomes for metagenomic binning, comparative biology and taxonomic classification.</title>
        <authorList>
            <person name="Goeker M."/>
        </authorList>
    </citation>
    <scope>NUCLEOTIDE SEQUENCE [LARGE SCALE GENOMIC DNA]</scope>
    <source>
        <strain evidence="2 3">DSM 17740</strain>
    </source>
</reference>
<name>A0ABU0CTD4_9BACI</name>
<dbReference type="EMBL" id="JAUSUQ010000009">
    <property type="protein sequence ID" value="MDQ0339686.1"/>
    <property type="molecule type" value="Genomic_DNA"/>
</dbReference>
<dbReference type="InterPro" id="IPR028973">
    <property type="entry name" value="PhnB-like"/>
</dbReference>
<organism evidence="2 3">
    <name type="scientific">Caldalkalibacillus uzonensis</name>
    <dbReference type="NCBI Taxonomy" id="353224"/>
    <lineage>
        <taxon>Bacteria</taxon>
        <taxon>Bacillati</taxon>
        <taxon>Bacillota</taxon>
        <taxon>Bacilli</taxon>
        <taxon>Bacillales</taxon>
        <taxon>Bacillaceae</taxon>
        <taxon>Caldalkalibacillus</taxon>
    </lineage>
</organism>
<protein>
    <submittedName>
        <fullName evidence="2">3-demethylubiquinone-9 3-methyltransferase (Glyoxalase superfamily)</fullName>
    </submittedName>
</protein>
<dbReference type="InterPro" id="IPR027259">
    <property type="entry name" value="MTase_demethylubiq_bac"/>
</dbReference>
<gene>
    <name evidence="2" type="ORF">J2S00_002479</name>
</gene>